<dbReference type="Gene3D" id="3.50.50.60">
    <property type="entry name" value="FAD/NAD(P)-binding domain"/>
    <property type="match status" value="2"/>
</dbReference>
<evidence type="ECO:0000256" key="2">
    <source>
        <dbReference type="ARBA" id="ARBA00009183"/>
    </source>
</evidence>
<dbReference type="SUPFAM" id="SSF51905">
    <property type="entry name" value="FAD/NAD(P)-binding domain"/>
    <property type="match status" value="2"/>
</dbReference>
<dbReference type="GO" id="GO:0050661">
    <property type="term" value="F:NADP binding"/>
    <property type="evidence" value="ECO:0007669"/>
    <property type="project" value="InterPro"/>
</dbReference>
<dbReference type="Proteomes" id="UP000325902">
    <property type="component" value="Unassembled WGS sequence"/>
</dbReference>
<dbReference type="PIRSF" id="PIRSF000332">
    <property type="entry name" value="FMO"/>
    <property type="match status" value="1"/>
</dbReference>
<evidence type="ECO:0000256" key="3">
    <source>
        <dbReference type="ARBA" id="ARBA00022630"/>
    </source>
</evidence>
<dbReference type="InterPro" id="IPR050346">
    <property type="entry name" value="FMO-like"/>
</dbReference>
<evidence type="ECO:0000256" key="1">
    <source>
        <dbReference type="ARBA" id="ARBA00001974"/>
    </source>
</evidence>
<dbReference type="FunFam" id="3.50.50.60:FF:000138">
    <property type="entry name" value="Flavin-containing monooxygenase"/>
    <property type="match status" value="1"/>
</dbReference>
<dbReference type="GO" id="GO:0050660">
    <property type="term" value="F:flavin adenine dinucleotide binding"/>
    <property type="evidence" value="ECO:0007669"/>
    <property type="project" value="InterPro"/>
</dbReference>
<dbReference type="Pfam" id="PF13450">
    <property type="entry name" value="NAD_binding_8"/>
    <property type="match status" value="1"/>
</dbReference>
<evidence type="ECO:0000256" key="6">
    <source>
        <dbReference type="ARBA" id="ARBA00023002"/>
    </source>
</evidence>
<keyword evidence="9" id="KW-1185">Reference proteome</keyword>
<keyword evidence="7 8" id="KW-0503">Monooxygenase</keyword>
<comment type="cofactor">
    <cofactor evidence="1">
        <name>FAD</name>
        <dbReference type="ChEBI" id="CHEBI:57692"/>
    </cofactor>
</comment>
<dbReference type="EMBL" id="VCHE01000022">
    <property type="protein sequence ID" value="KAB2576665.1"/>
    <property type="molecule type" value="Genomic_DNA"/>
</dbReference>
<reference evidence="8 9" key="1">
    <citation type="journal article" date="2019" name="Sci. Rep.">
        <title>A multi-omics analysis of the grapevine pathogen Lasiodiplodia theobromae reveals that temperature affects the expression of virulence- and pathogenicity-related genes.</title>
        <authorList>
            <person name="Felix C."/>
            <person name="Meneses R."/>
            <person name="Goncalves M.F.M."/>
            <person name="Tilleman L."/>
            <person name="Duarte A.S."/>
            <person name="Jorrin-Novo J.V."/>
            <person name="Van de Peer Y."/>
            <person name="Deforce D."/>
            <person name="Van Nieuwerburgh F."/>
            <person name="Esteves A.C."/>
            <person name="Alves A."/>
        </authorList>
    </citation>
    <scope>NUCLEOTIDE SEQUENCE [LARGE SCALE GENOMIC DNA]</scope>
    <source>
        <strain evidence="8 9">LA-SOL3</strain>
    </source>
</reference>
<dbReference type="GO" id="GO:0004499">
    <property type="term" value="F:N,N-dimethylaniline monooxygenase activity"/>
    <property type="evidence" value="ECO:0007669"/>
    <property type="project" value="InterPro"/>
</dbReference>
<organism evidence="8 9">
    <name type="scientific">Lasiodiplodia theobromae</name>
    <dbReference type="NCBI Taxonomy" id="45133"/>
    <lineage>
        <taxon>Eukaryota</taxon>
        <taxon>Fungi</taxon>
        <taxon>Dikarya</taxon>
        <taxon>Ascomycota</taxon>
        <taxon>Pezizomycotina</taxon>
        <taxon>Dothideomycetes</taxon>
        <taxon>Dothideomycetes incertae sedis</taxon>
        <taxon>Botryosphaeriales</taxon>
        <taxon>Botryosphaeriaceae</taxon>
        <taxon>Lasiodiplodia</taxon>
    </lineage>
</organism>
<evidence type="ECO:0000313" key="9">
    <source>
        <dbReference type="Proteomes" id="UP000325902"/>
    </source>
</evidence>
<dbReference type="OrthoDB" id="66881at2759"/>
<dbReference type="AlphaFoldDB" id="A0A5N5DFZ1"/>
<evidence type="ECO:0000313" key="8">
    <source>
        <dbReference type="EMBL" id="KAB2576665.1"/>
    </source>
</evidence>
<gene>
    <name evidence="8" type="primary">fmo1_1</name>
    <name evidence="8" type="ORF">DBV05_g4694</name>
</gene>
<dbReference type="Pfam" id="PF00743">
    <property type="entry name" value="FMO-like"/>
    <property type="match status" value="2"/>
</dbReference>
<dbReference type="InterPro" id="IPR036188">
    <property type="entry name" value="FAD/NAD-bd_sf"/>
</dbReference>
<keyword evidence="6" id="KW-0560">Oxidoreductase</keyword>
<accession>A0A5N5DFZ1</accession>
<evidence type="ECO:0000256" key="5">
    <source>
        <dbReference type="ARBA" id="ARBA00022857"/>
    </source>
</evidence>
<sequence length="511" mass="57106">MSSANAVASSPLRFNAKKVAVVGAGPCGLAALKYLSAEKKFDRLVAFEQRSSPGGLWNYTPEDRDDGSFAVPKTRPTKEDLDKPVWGAKSTVNGAINGAVVNGDAKEAKFISPVYKLLETNIPKQLMQYHDFAFPEESQLFPKHWTVDKYLKDYAKEVEHLIQFQTQVVDVKLLDSKETDGLVEEQWRVTTKNVVTGESAEEVFDAVVVANGHFYIPFIPEIEGVQEWHKAHPGSITHSKFYRTPGTFKDKKVIVVGNSASGLDIGKQIGGFCSLPLINSIKSESYMARGKDSFKKEVPPIKNLDPSTRTATFEDGTTESDIDAIVFCTGYLYSMPFLSDLQPALVTDGTRVENTYQHVFYTPHPTLSFLVLNQRIIPFQTAEVQAAVVARALASRLTLPAAAQMRAWELHTLAVNGEGNDFHTLAFPNDADYINTMHDWAVTAEGEGSSVGKTPPRWTEWHYWCRERFPDIRAAFTGKGEERKNVRELVEVGFDFQEWKNQKELEAKELL</sequence>
<dbReference type="InterPro" id="IPR000960">
    <property type="entry name" value="Flavin_mOase"/>
</dbReference>
<keyword evidence="5" id="KW-0521">NADP</keyword>
<keyword evidence="4" id="KW-0274">FAD</keyword>
<dbReference type="InterPro" id="IPR020946">
    <property type="entry name" value="Flavin_mOase-like"/>
</dbReference>
<proteinExistence type="inferred from homology"/>
<evidence type="ECO:0000256" key="4">
    <source>
        <dbReference type="ARBA" id="ARBA00022827"/>
    </source>
</evidence>
<name>A0A5N5DFZ1_9PEZI</name>
<keyword evidence="3" id="KW-0285">Flavoprotein</keyword>
<dbReference type="PRINTS" id="PR00370">
    <property type="entry name" value="FMOXYGENASE"/>
</dbReference>
<comment type="caution">
    <text evidence="8">The sequence shown here is derived from an EMBL/GenBank/DDBJ whole genome shotgun (WGS) entry which is preliminary data.</text>
</comment>
<evidence type="ECO:0000256" key="7">
    <source>
        <dbReference type="ARBA" id="ARBA00023033"/>
    </source>
</evidence>
<comment type="similarity">
    <text evidence="2">Belongs to the FMO family.</text>
</comment>
<protein>
    <submittedName>
        <fullName evidence="8">Thiol-specific monooxygenase</fullName>
    </submittedName>
</protein>
<dbReference type="PANTHER" id="PTHR23023">
    <property type="entry name" value="DIMETHYLANILINE MONOOXYGENASE"/>
    <property type="match status" value="1"/>
</dbReference>